<name>A0A4U8Q4J3_9FIRM</name>
<evidence type="ECO:0000313" key="2">
    <source>
        <dbReference type="Proteomes" id="UP000306509"/>
    </source>
</evidence>
<dbReference type="Proteomes" id="UP000306509">
    <property type="component" value="Unassembled WGS sequence"/>
</dbReference>
<dbReference type="RefSeq" id="WP_052377902.1">
    <property type="nucleotide sequence ID" value="NZ_CABMJZ010000086.1"/>
</dbReference>
<keyword evidence="2" id="KW-1185">Reference proteome</keyword>
<dbReference type="EMBL" id="QGQD01000066">
    <property type="protein sequence ID" value="TLC99744.1"/>
    <property type="molecule type" value="Genomic_DNA"/>
</dbReference>
<comment type="caution">
    <text evidence="1">The sequence shown here is derived from an EMBL/GenBank/DDBJ whole genome shotgun (WGS) entry which is preliminary data.</text>
</comment>
<gene>
    <name evidence="1" type="ORF">DSM106044_03385</name>
</gene>
<protein>
    <submittedName>
        <fullName evidence="1">Uncharacterized protein</fullName>
    </submittedName>
</protein>
<dbReference type="STRING" id="180332.GCA_000797495_02761"/>
<organism evidence="1 2">
    <name type="scientific">Robinsoniella peoriensis</name>
    <dbReference type="NCBI Taxonomy" id="180332"/>
    <lineage>
        <taxon>Bacteria</taxon>
        <taxon>Bacillati</taxon>
        <taxon>Bacillota</taxon>
        <taxon>Clostridia</taxon>
        <taxon>Lachnospirales</taxon>
        <taxon>Lachnospiraceae</taxon>
        <taxon>Robinsoniella</taxon>
    </lineage>
</organism>
<dbReference type="OrthoDB" id="669028at2"/>
<sequence>MDELNNAQTDVEWEKEYRGISVKYEKSWVRIVCDQILKDYLDEEGNGSLALADYALGRYKEKFGCELEIKRHSLAIEILAHVYADKFAGSMLDVKKGLAPTELKAMEAKMEDIKSHTGIIDCGEKSVDSNRVVWDNLEPLHGIIYGVMGKHA</sequence>
<evidence type="ECO:0000313" key="1">
    <source>
        <dbReference type="EMBL" id="TLC99744.1"/>
    </source>
</evidence>
<reference evidence="1 2" key="1">
    <citation type="journal article" date="2019" name="Anaerobe">
        <title>Detection of Robinsoniella peoriensis in multiple bone samples of a trauma patient.</title>
        <authorList>
            <person name="Schrottner P."/>
            <person name="Hartwich K."/>
            <person name="Bunk B."/>
            <person name="Schober I."/>
            <person name="Helbig S."/>
            <person name="Rudolph W.W."/>
            <person name="Gunzer F."/>
        </authorList>
    </citation>
    <scope>NUCLEOTIDE SEQUENCE [LARGE SCALE GENOMIC DNA]</scope>
    <source>
        <strain evidence="1 2">DSM 106044</strain>
    </source>
</reference>
<dbReference type="AlphaFoldDB" id="A0A4U8Q4J3"/>
<accession>A0A4U8Q4J3</accession>
<proteinExistence type="predicted"/>